<dbReference type="SUPFAM" id="SSF100895">
    <property type="entry name" value="Kazal-type serine protease inhibitors"/>
    <property type="match status" value="1"/>
</dbReference>
<protein>
    <submittedName>
        <fullName evidence="3">Uncharacterized protein</fullName>
    </submittedName>
</protein>
<dbReference type="InterPro" id="IPR003599">
    <property type="entry name" value="Ig_sub"/>
</dbReference>
<evidence type="ECO:0000259" key="2">
    <source>
        <dbReference type="PROSITE" id="PS51465"/>
    </source>
</evidence>
<dbReference type="SMART" id="SM00409">
    <property type="entry name" value="IG"/>
    <property type="match status" value="1"/>
</dbReference>
<dbReference type="Gene3D" id="3.10.100.10">
    <property type="entry name" value="Mannose-Binding Protein A, subunit A"/>
    <property type="match status" value="1"/>
</dbReference>
<reference evidence="3 4" key="1">
    <citation type="submission" date="2024-05" db="EMBL/GenBank/DDBJ databases">
        <authorList>
            <person name="Wallberg A."/>
        </authorList>
    </citation>
    <scope>NUCLEOTIDE SEQUENCE [LARGE SCALE GENOMIC DNA]</scope>
</reference>
<dbReference type="AlphaFoldDB" id="A0AAV2QQY0"/>
<dbReference type="InterPro" id="IPR016186">
    <property type="entry name" value="C-type_lectin-like/link_sf"/>
</dbReference>
<feature type="non-terminal residue" evidence="3">
    <location>
        <position position="1"/>
    </location>
</feature>
<gene>
    <name evidence="3" type="ORF">MNOR_LOCUS14425</name>
</gene>
<feature type="domain" description="Kazal-like" evidence="2">
    <location>
        <begin position="180"/>
        <end position="233"/>
    </location>
</feature>
<dbReference type="SUPFAM" id="SSF48726">
    <property type="entry name" value="Immunoglobulin"/>
    <property type="match status" value="1"/>
</dbReference>
<sequence>GGVWLNAQGNGEKLVWQQYGTEISTTNRLWWPILPGKWYSKNHCLLLLSYRSNWRSHPNKPYITYPCSISHRTLCEDPGNLQFNPKDVFVSPQEKVHLYCGIGGDYSYCIWEKDSNIIKIEDVNRGLYRGISRPENTSNNQCGIVLDQASIEDQGIWTCKVYRNGKIFMGNKKVTLTVNGILAPDCYSECGIKHDWVCGSDGNSYQNPCQLTAYACEHPKENITIKHDTRCENIKGECTNEPFQIKGSNETFVIFLDKKRNWPNARNKCEAEFMRTAHPSNEVAIKLRKHLLESCGDFPVWLDARSNGTNFVWQDTKTELNRKDELWLIGDPTSIFDQNWHYLDERINIHHCLNLAVLFDDWSMRPRRVYASSQCSVHFYTLCE</sequence>
<dbReference type="InterPro" id="IPR036179">
    <property type="entry name" value="Ig-like_dom_sf"/>
</dbReference>
<dbReference type="InterPro" id="IPR007110">
    <property type="entry name" value="Ig-like_dom"/>
</dbReference>
<dbReference type="PROSITE" id="PS50835">
    <property type="entry name" value="IG_LIKE"/>
    <property type="match status" value="1"/>
</dbReference>
<comment type="caution">
    <text evidence="3">The sequence shown here is derived from an EMBL/GenBank/DDBJ whole genome shotgun (WGS) entry which is preliminary data.</text>
</comment>
<dbReference type="Proteomes" id="UP001497623">
    <property type="component" value="Unassembled WGS sequence"/>
</dbReference>
<evidence type="ECO:0000259" key="1">
    <source>
        <dbReference type="PROSITE" id="PS50835"/>
    </source>
</evidence>
<dbReference type="Gene3D" id="2.60.40.10">
    <property type="entry name" value="Immunoglobulins"/>
    <property type="match status" value="1"/>
</dbReference>
<feature type="non-terminal residue" evidence="3">
    <location>
        <position position="384"/>
    </location>
</feature>
<dbReference type="PROSITE" id="PS51465">
    <property type="entry name" value="KAZAL_2"/>
    <property type="match status" value="1"/>
</dbReference>
<dbReference type="Pfam" id="PF00050">
    <property type="entry name" value="Kazal_1"/>
    <property type="match status" value="1"/>
</dbReference>
<dbReference type="InterPro" id="IPR013783">
    <property type="entry name" value="Ig-like_fold"/>
</dbReference>
<evidence type="ECO:0000313" key="4">
    <source>
        <dbReference type="Proteomes" id="UP001497623"/>
    </source>
</evidence>
<accession>A0AAV2QQY0</accession>
<dbReference type="InterPro" id="IPR002350">
    <property type="entry name" value="Kazal_dom"/>
</dbReference>
<name>A0AAV2QQY0_MEGNR</name>
<dbReference type="InterPro" id="IPR036058">
    <property type="entry name" value="Kazal_dom_sf"/>
</dbReference>
<organism evidence="3 4">
    <name type="scientific">Meganyctiphanes norvegica</name>
    <name type="common">Northern krill</name>
    <name type="synonym">Thysanopoda norvegica</name>
    <dbReference type="NCBI Taxonomy" id="48144"/>
    <lineage>
        <taxon>Eukaryota</taxon>
        <taxon>Metazoa</taxon>
        <taxon>Ecdysozoa</taxon>
        <taxon>Arthropoda</taxon>
        <taxon>Crustacea</taxon>
        <taxon>Multicrustacea</taxon>
        <taxon>Malacostraca</taxon>
        <taxon>Eumalacostraca</taxon>
        <taxon>Eucarida</taxon>
        <taxon>Euphausiacea</taxon>
        <taxon>Euphausiidae</taxon>
        <taxon>Meganyctiphanes</taxon>
    </lineage>
</organism>
<evidence type="ECO:0000313" key="3">
    <source>
        <dbReference type="EMBL" id="CAL4091770.1"/>
    </source>
</evidence>
<keyword evidence="4" id="KW-1185">Reference proteome</keyword>
<dbReference type="CDD" id="cd00104">
    <property type="entry name" value="KAZAL_FS"/>
    <property type="match status" value="1"/>
</dbReference>
<dbReference type="Gene3D" id="3.30.60.30">
    <property type="match status" value="1"/>
</dbReference>
<proteinExistence type="predicted"/>
<dbReference type="SMART" id="SM00280">
    <property type="entry name" value="KAZAL"/>
    <property type="match status" value="1"/>
</dbReference>
<dbReference type="EMBL" id="CAXKWB010008643">
    <property type="protein sequence ID" value="CAL4091770.1"/>
    <property type="molecule type" value="Genomic_DNA"/>
</dbReference>
<dbReference type="SUPFAM" id="SSF56436">
    <property type="entry name" value="C-type lectin-like"/>
    <property type="match status" value="1"/>
</dbReference>
<feature type="domain" description="Ig-like" evidence="1">
    <location>
        <begin position="78"/>
        <end position="175"/>
    </location>
</feature>
<dbReference type="InterPro" id="IPR016187">
    <property type="entry name" value="CTDL_fold"/>
</dbReference>